<evidence type="ECO:0000313" key="2">
    <source>
        <dbReference type="Proteomes" id="UP000187429"/>
    </source>
</evidence>
<keyword evidence="2" id="KW-1185">Reference proteome</keyword>
<reference evidence="2" key="1">
    <citation type="submission" date="2017-01" db="EMBL/GenBank/DDBJ databases">
        <authorList>
            <person name="Wang Y."/>
            <person name="White M."/>
            <person name="Kvist S."/>
            <person name="Moncalvo J.-M."/>
        </authorList>
    </citation>
    <scope>NUCLEOTIDE SEQUENCE [LARGE SCALE GENOMIC DNA]</scope>
    <source>
        <strain evidence="2">ID-206-W2</strain>
    </source>
</reference>
<protein>
    <submittedName>
        <fullName evidence="1">Uncharacterized protein</fullName>
    </submittedName>
</protein>
<gene>
    <name evidence="1" type="ORF">AYI69_g3451</name>
</gene>
<sequence>MFGSTRRRMRDDIKLSRFSTAQIRARLGVNTLTLEQQFEVKRLFTVDWS</sequence>
<dbReference type="Proteomes" id="UP000187429">
    <property type="component" value="Unassembled WGS sequence"/>
</dbReference>
<evidence type="ECO:0000313" key="1">
    <source>
        <dbReference type="EMBL" id="OMJ27123.1"/>
    </source>
</evidence>
<accession>A0A1R1YJR0</accession>
<name>A0A1R1YJR0_9FUNG</name>
<feature type="non-terminal residue" evidence="1">
    <location>
        <position position="49"/>
    </location>
</feature>
<proteinExistence type="predicted"/>
<dbReference type="AlphaFoldDB" id="A0A1R1YJR0"/>
<dbReference type="EMBL" id="LSSM01001159">
    <property type="protein sequence ID" value="OMJ27123.1"/>
    <property type="molecule type" value="Genomic_DNA"/>
</dbReference>
<organism evidence="1 2">
    <name type="scientific">Smittium culicis</name>
    <dbReference type="NCBI Taxonomy" id="133412"/>
    <lineage>
        <taxon>Eukaryota</taxon>
        <taxon>Fungi</taxon>
        <taxon>Fungi incertae sedis</taxon>
        <taxon>Zoopagomycota</taxon>
        <taxon>Kickxellomycotina</taxon>
        <taxon>Harpellomycetes</taxon>
        <taxon>Harpellales</taxon>
        <taxon>Legeriomycetaceae</taxon>
        <taxon>Smittium</taxon>
    </lineage>
</organism>
<comment type="caution">
    <text evidence="1">The sequence shown here is derived from an EMBL/GenBank/DDBJ whole genome shotgun (WGS) entry which is preliminary data.</text>
</comment>